<keyword evidence="2" id="KW-1185">Reference proteome</keyword>
<organism evidence="2 3">
    <name type="scientific">Panagrolaimus superbus</name>
    <dbReference type="NCBI Taxonomy" id="310955"/>
    <lineage>
        <taxon>Eukaryota</taxon>
        <taxon>Metazoa</taxon>
        <taxon>Ecdysozoa</taxon>
        <taxon>Nematoda</taxon>
        <taxon>Chromadorea</taxon>
        <taxon>Rhabditida</taxon>
        <taxon>Tylenchina</taxon>
        <taxon>Panagrolaimomorpha</taxon>
        <taxon>Panagrolaimoidea</taxon>
        <taxon>Panagrolaimidae</taxon>
        <taxon>Panagrolaimus</taxon>
    </lineage>
</organism>
<proteinExistence type="predicted"/>
<name>A0A914Z927_9BILA</name>
<dbReference type="WBParaSite" id="PSU_v2.g8324.t1">
    <property type="protein sequence ID" value="PSU_v2.g8324.t1"/>
    <property type="gene ID" value="PSU_v2.g8324"/>
</dbReference>
<dbReference type="Pfam" id="PF07258">
    <property type="entry name" value="COMM_domain"/>
    <property type="match status" value="1"/>
</dbReference>
<evidence type="ECO:0000313" key="3">
    <source>
        <dbReference type="WBParaSite" id="PSU_v2.g8324.t1"/>
    </source>
</evidence>
<dbReference type="InterPro" id="IPR017920">
    <property type="entry name" value="COMM"/>
</dbReference>
<reference evidence="3" key="1">
    <citation type="submission" date="2022-11" db="UniProtKB">
        <authorList>
            <consortium name="WormBaseParasite"/>
        </authorList>
    </citation>
    <scope>IDENTIFICATION</scope>
</reference>
<sequence length="72" mass="8147">MKHLVHMGYSVVVPVCSSIFDNPGETLVNVEVKTCEEEKKKMENHQFTLTLGEFHRFITNLKHSVEGALAAF</sequence>
<dbReference type="AlphaFoldDB" id="A0A914Z927"/>
<protein>
    <recommendedName>
        <fullName evidence="1">COMM domain-containing protein</fullName>
    </recommendedName>
</protein>
<evidence type="ECO:0000259" key="1">
    <source>
        <dbReference type="Pfam" id="PF07258"/>
    </source>
</evidence>
<evidence type="ECO:0000313" key="2">
    <source>
        <dbReference type="Proteomes" id="UP000887577"/>
    </source>
</evidence>
<feature type="domain" description="COMM" evidence="1">
    <location>
        <begin position="3"/>
        <end position="62"/>
    </location>
</feature>
<dbReference type="Proteomes" id="UP000887577">
    <property type="component" value="Unplaced"/>
</dbReference>
<accession>A0A914Z927</accession>